<name>A0A433V5G0_9CYAN</name>
<dbReference type="InterPro" id="IPR011335">
    <property type="entry name" value="Restrct_endonuc-II-like"/>
</dbReference>
<dbReference type="CDD" id="cd06260">
    <property type="entry name" value="DUF820-like"/>
    <property type="match status" value="1"/>
</dbReference>
<dbReference type="AlphaFoldDB" id="A0A433V5G0"/>
<dbReference type="SUPFAM" id="SSF52980">
    <property type="entry name" value="Restriction endonuclease-like"/>
    <property type="match status" value="1"/>
</dbReference>
<dbReference type="Gene3D" id="3.90.1570.10">
    <property type="entry name" value="tt1808, chain A"/>
    <property type="match status" value="1"/>
</dbReference>
<dbReference type="PANTHER" id="PTHR47152">
    <property type="entry name" value="SLR2084 PROTEIN-RELATED"/>
    <property type="match status" value="1"/>
</dbReference>
<feature type="domain" description="Putative restriction endonuclease" evidence="1">
    <location>
        <begin position="34"/>
        <end position="188"/>
    </location>
</feature>
<evidence type="ECO:0000313" key="2">
    <source>
        <dbReference type="EMBL" id="RUT01332.1"/>
    </source>
</evidence>
<reference evidence="2" key="2">
    <citation type="journal article" date="2019" name="Genome Biol. Evol.">
        <title>Day and night: Metabolic profiles and evolutionary relationships of six axenic non-marine cyanobacteria.</title>
        <authorList>
            <person name="Will S.E."/>
            <person name="Henke P."/>
            <person name="Boedeker C."/>
            <person name="Huang S."/>
            <person name="Brinkmann H."/>
            <person name="Rohde M."/>
            <person name="Jarek M."/>
            <person name="Friedl T."/>
            <person name="Seufert S."/>
            <person name="Schumacher M."/>
            <person name="Overmann J."/>
            <person name="Neumann-Schaal M."/>
            <person name="Petersen J."/>
        </authorList>
    </citation>
    <scope>NUCLEOTIDE SEQUENCE [LARGE SCALE GENOMIC DNA]</scope>
    <source>
        <strain evidence="2">PCC 7102</strain>
    </source>
</reference>
<organism evidence="2 3">
    <name type="scientific">Dulcicalothrix desertica PCC 7102</name>
    <dbReference type="NCBI Taxonomy" id="232991"/>
    <lineage>
        <taxon>Bacteria</taxon>
        <taxon>Bacillati</taxon>
        <taxon>Cyanobacteriota</taxon>
        <taxon>Cyanophyceae</taxon>
        <taxon>Nostocales</taxon>
        <taxon>Calotrichaceae</taxon>
        <taxon>Dulcicalothrix</taxon>
    </lineage>
</organism>
<dbReference type="InterPro" id="IPR012296">
    <property type="entry name" value="Nuclease_put_TT1808"/>
</dbReference>
<dbReference type="Pfam" id="PF05685">
    <property type="entry name" value="Uma2"/>
    <property type="match status" value="1"/>
</dbReference>
<dbReference type="RefSeq" id="WP_127085020.1">
    <property type="nucleotide sequence ID" value="NZ_RSCL01000020.1"/>
</dbReference>
<gene>
    <name evidence="2" type="ORF">DSM106972_068830</name>
</gene>
<dbReference type="Proteomes" id="UP000271624">
    <property type="component" value="Unassembled WGS sequence"/>
</dbReference>
<dbReference type="InterPro" id="IPR008538">
    <property type="entry name" value="Uma2"/>
</dbReference>
<dbReference type="OrthoDB" id="510891at2"/>
<protein>
    <recommendedName>
        <fullName evidence="1">Putative restriction endonuclease domain-containing protein</fullName>
    </recommendedName>
</protein>
<sequence>MVSSLRELIEEPEIVSADDPEERFISSGVSWNNYEALLTKLQENSHYRVTYLDGILEIVSPSIRHENIKKRLAILLERYLYKKRIKFKPMGSSTIRKQLKQAGAEPDECYRIGNVKPIPDLAIEVNITSGSVDKLEIYRRLGVLEVWFWENNRLKLYRKREDIPSEFLETKGYEQVEASELLPDLNIPLLEECTLISDDILAIDQFEQRMSQ</sequence>
<evidence type="ECO:0000313" key="3">
    <source>
        <dbReference type="Proteomes" id="UP000271624"/>
    </source>
</evidence>
<dbReference type="PANTHER" id="PTHR47152:SF4">
    <property type="entry name" value="SLR0445 PROTEIN"/>
    <property type="match status" value="1"/>
</dbReference>
<comment type="caution">
    <text evidence="2">The sequence shown here is derived from an EMBL/GenBank/DDBJ whole genome shotgun (WGS) entry which is preliminary data.</text>
</comment>
<dbReference type="EMBL" id="RSCL01000020">
    <property type="protein sequence ID" value="RUT01332.1"/>
    <property type="molecule type" value="Genomic_DNA"/>
</dbReference>
<proteinExistence type="predicted"/>
<accession>A0A433V5G0</accession>
<reference evidence="2" key="1">
    <citation type="submission" date="2018-12" db="EMBL/GenBank/DDBJ databases">
        <authorList>
            <person name="Will S."/>
            <person name="Neumann-Schaal M."/>
            <person name="Henke P."/>
        </authorList>
    </citation>
    <scope>NUCLEOTIDE SEQUENCE</scope>
    <source>
        <strain evidence="2">PCC 7102</strain>
    </source>
</reference>
<evidence type="ECO:0000259" key="1">
    <source>
        <dbReference type="Pfam" id="PF05685"/>
    </source>
</evidence>
<keyword evidence="3" id="KW-1185">Reference proteome</keyword>